<evidence type="ECO:0000256" key="4">
    <source>
        <dbReference type="ARBA" id="ARBA00022519"/>
    </source>
</evidence>
<keyword evidence="7 9" id="KW-0472">Membrane</keyword>
<protein>
    <submittedName>
        <fullName evidence="10">YeeE/YedE family protein</fullName>
    </submittedName>
</protein>
<dbReference type="InterPro" id="IPR007272">
    <property type="entry name" value="Sulf_transp_TsuA/YedE"/>
</dbReference>
<dbReference type="PANTHER" id="PTHR30574:SF1">
    <property type="entry name" value="SULPHUR TRANSPORT DOMAIN-CONTAINING PROTEIN"/>
    <property type="match status" value="1"/>
</dbReference>
<keyword evidence="3" id="KW-1003">Cell membrane</keyword>
<evidence type="ECO:0000256" key="7">
    <source>
        <dbReference type="ARBA" id="ARBA00023136"/>
    </source>
</evidence>
<feature type="transmembrane region" description="Helical" evidence="9">
    <location>
        <begin position="75"/>
        <end position="95"/>
    </location>
</feature>
<comment type="caution">
    <text evidence="10">The sequence shown here is derived from an EMBL/GenBank/DDBJ whole genome shotgun (WGS) entry which is preliminary data.</text>
</comment>
<keyword evidence="4" id="KW-0997">Cell inner membrane</keyword>
<dbReference type="EMBL" id="JAKGAS010000013">
    <property type="protein sequence ID" value="MCF2950003.1"/>
    <property type="molecule type" value="Genomic_DNA"/>
</dbReference>
<name>A0ABS9DDD4_9ALTE</name>
<evidence type="ECO:0000256" key="3">
    <source>
        <dbReference type="ARBA" id="ARBA00022475"/>
    </source>
</evidence>
<keyword evidence="6 9" id="KW-1133">Transmembrane helix</keyword>
<dbReference type="PANTHER" id="PTHR30574">
    <property type="entry name" value="INNER MEMBRANE PROTEIN YEDE"/>
    <property type="match status" value="1"/>
</dbReference>
<evidence type="ECO:0000256" key="2">
    <source>
        <dbReference type="ARBA" id="ARBA00022448"/>
    </source>
</evidence>
<evidence type="ECO:0000256" key="1">
    <source>
        <dbReference type="ARBA" id="ARBA00004429"/>
    </source>
</evidence>
<keyword evidence="2" id="KW-0813">Transport</keyword>
<evidence type="ECO:0000313" key="10">
    <source>
        <dbReference type="EMBL" id="MCF2950003.1"/>
    </source>
</evidence>
<organism evidence="10 11">
    <name type="scientific">Paraglaciecola algarum</name>
    <dbReference type="NCBI Taxonomy" id="3050085"/>
    <lineage>
        <taxon>Bacteria</taxon>
        <taxon>Pseudomonadati</taxon>
        <taxon>Pseudomonadota</taxon>
        <taxon>Gammaproteobacteria</taxon>
        <taxon>Alteromonadales</taxon>
        <taxon>Alteromonadaceae</taxon>
        <taxon>Paraglaciecola</taxon>
    </lineage>
</organism>
<dbReference type="Proteomes" id="UP001521137">
    <property type="component" value="Unassembled WGS sequence"/>
</dbReference>
<evidence type="ECO:0000313" key="11">
    <source>
        <dbReference type="Proteomes" id="UP001521137"/>
    </source>
</evidence>
<dbReference type="RefSeq" id="WP_235314105.1">
    <property type="nucleotide sequence ID" value="NZ_JAKGAS010000013.1"/>
</dbReference>
<accession>A0ABS9DDD4</accession>
<comment type="subcellular location">
    <subcellularLocation>
        <location evidence="1">Cell inner membrane</location>
        <topology evidence="1">Multi-pass membrane protein</topology>
    </subcellularLocation>
</comment>
<comment type="similarity">
    <text evidence="8">Belongs to the TsuA/YedE (TC 9.B.102) family.</text>
</comment>
<evidence type="ECO:0000256" key="8">
    <source>
        <dbReference type="ARBA" id="ARBA00035655"/>
    </source>
</evidence>
<feature type="transmembrane region" description="Helical" evidence="9">
    <location>
        <begin position="116"/>
        <end position="135"/>
    </location>
</feature>
<evidence type="ECO:0000256" key="9">
    <source>
        <dbReference type="SAM" id="Phobius"/>
    </source>
</evidence>
<evidence type="ECO:0000256" key="6">
    <source>
        <dbReference type="ARBA" id="ARBA00022989"/>
    </source>
</evidence>
<proteinExistence type="inferred from homology"/>
<sequence length="136" mass="13891">MNNLYVEAFVGGMLIGLGAILLMLLNGRIAGISGIVNGALSGFSVQTFWRWAFILGLVVAPFVASITGFTLPTSLPVDTATLVIAGLIVGVGTQIGSGCTSGHGICGIGRLSKRSIVATMIFMGSAITTVAITNLF</sequence>
<feature type="transmembrane region" description="Helical" evidence="9">
    <location>
        <begin position="48"/>
        <end position="69"/>
    </location>
</feature>
<evidence type="ECO:0000256" key="5">
    <source>
        <dbReference type="ARBA" id="ARBA00022692"/>
    </source>
</evidence>
<gene>
    <name evidence="10" type="ORF">L0668_17930</name>
</gene>
<reference evidence="10 11" key="1">
    <citation type="submission" date="2022-01" db="EMBL/GenBank/DDBJ databases">
        <title>Paraglaciecola sp. G1-23.</title>
        <authorList>
            <person name="Jin M.S."/>
            <person name="Han D.M."/>
            <person name="Kim H.M."/>
            <person name="Jeon C.O."/>
        </authorList>
    </citation>
    <scope>NUCLEOTIDE SEQUENCE [LARGE SCALE GENOMIC DNA]</scope>
    <source>
        <strain evidence="10 11">G1-23</strain>
    </source>
</reference>
<keyword evidence="11" id="KW-1185">Reference proteome</keyword>
<feature type="transmembrane region" description="Helical" evidence="9">
    <location>
        <begin position="6"/>
        <end position="27"/>
    </location>
</feature>
<keyword evidence="5 9" id="KW-0812">Transmembrane</keyword>